<evidence type="ECO:0000313" key="2">
    <source>
        <dbReference type="Proteomes" id="UP000027093"/>
    </source>
</evidence>
<keyword evidence="2" id="KW-1185">Reference proteome</keyword>
<dbReference type="STRING" id="926571.NVIE_011070"/>
<proteinExistence type="predicted"/>
<organism evidence="1 2">
    <name type="scientific">Nitrososphaera viennensis EN76</name>
    <dbReference type="NCBI Taxonomy" id="926571"/>
    <lineage>
        <taxon>Archaea</taxon>
        <taxon>Nitrososphaerota</taxon>
        <taxon>Nitrososphaeria</taxon>
        <taxon>Nitrososphaerales</taxon>
        <taxon>Nitrososphaeraceae</taxon>
        <taxon>Nitrososphaera</taxon>
    </lineage>
</organism>
<dbReference type="HOGENOM" id="CLU_1197666_0_0_2"/>
<dbReference type="KEGG" id="nvn:NVIE_011070"/>
<reference evidence="1 2" key="1">
    <citation type="journal article" date="2014" name="Int. J. Syst. Evol. Microbiol.">
        <title>Nitrososphaera viennensis gen. nov., sp. nov., an aerobic and mesophilic, ammonia-oxidizing archaeon from soil and a member of the archaeal phylum Thaumarchaeota.</title>
        <authorList>
            <person name="Stieglmeier M."/>
            <person name="Klingl A."/>
            <person name="Alves R.J."/>
            <person name="Rittmann S.K."/>
            <person name="Melcher M."/>
            <person name="Leisch N."/>
            <person name="Schleper C."/>
        </authorList>
    </citation>
    <scope>NUCLEOTIDE SEQUENCE [LARGE SCALE GENOMIC DNA]</scope>
    <source>
        <strain evidence="1">EN76</strain>
    </source>
</reference>
<dbReference type="GO" id="GO:0016787">
    <property type="term" value="F:hydrolase activity"/>
    <property type="evidence" value="ECO:0007669"/>
    <property type="project" value="UniProtKB-KW"/>
</dbReference>
<dbReference type="SUPFAM" id="SSF109604">
    <property type="entry name" value="HD-domain/PDEase-like"/>
    <property type="match status" value="1"/>
</dbReference>
<evidence type="ECO:0000313" key="1">
    <source>
        <dbReference type="EMBL" id="AIC15336.1"/>
    </source>
</evidence>
<accession>A0A060HP45</accession>
<dbReference type="Proteomes" id="UP000027093">
    <property type="component" value="Chromosome"/>
</dbReference>
<dbReference type="Gene3D" id="1.10.3210.10">
    <property type="entry name" value="Hypothetical protein af1432"/>
    <property type="match status" value="1"/>
</dbReference>
<sequence>MQFCIKLYYMAQTTTKASRSEFLSFLENEGRFRPDSLIEGAIEVAEEVHAGLVREDGKSLFLETHTWPVAMDVVAHYRANNRNITGVEIASAILHDVMEDDERILNLYESKAYGFEAYLAYRFGTKVQEIASDLKIKPLELFPGETEDERKAARFWDYCSLLAKADYDVKVIKLADRLNNMAFIYSLPGHEKQKRYMREAEDFYLAYAMMEPSMPQFYARLRRAYEALRSRQKQLATTV</sequence>
<dbReference type="PANTHER" id="PTHR21262">
    <property type="entry name" value="GUANOSINE-3',5'-BIS DIPHOSPHATE 3'-PYROPHOSPHOHYDROLASE"/>
    <property type="match status" value="1"/>
</dbReference>
<dbReference type="PANTHER" id="PTHR21262:SF31">
    <property type="entry name" value="GTP PYROPHOSPHOKINASE"/>
    <property type="match status" value="1"/>
</dbReference>
<dbReference type="EMBL" id="CP007536">
    <property type="protein sequence ID" value="AIC15336.1"/>
    <property type="molecule type" value="Genomic_DNA"/>
</dbReference>
<dbReference type="AlphaFoldDB" id="A0A060HP45"/>
<protein>
    <submittedName>
        <fullName evidence="1">Putative guanosine polyphosphate pyrophosphohydrolase/synthetase</fullName>
    </submittedName>
</protein>
<keyword evidence="1" id="KW-0378">Hydrolase</keyword>
<name>A0A060HP45_9ARCH</name>
<dbReference type="Pfam" id="PF13328">
    <property type="entry name" value="HD_4"/>
    <property type="match status" value="1"/>
</dbReference>
<gene>
    <name evidence="1" type="ORF">NVIE_011070</name>
</gene>